<accession>A0A102LHJ9</accession>
<dbReference type="Proteomes" id="UP000065521">
    <property type="component" value="Unassembled WGS sequence"/>
</dbReference>
<dbReference type="Gene3D" id="3.30.9.10">
    <property type="entry name" value="D-Amino Acid Oxidase, subunit A, domain 2"/>
    <property type="match status" value="1"/>
</dbReference>
<dbReference type="PRINTS" id="PR00420">
    <property type="entry name" value="RNGMNOXGNASE"/>
</dbReference>
<dbReference type="Gene3D" id="3.40.30.120">
    <property type="match status" value="1"/>
</dbReference>
<dbReference type="GO" id="GO:0016709">
    <property type="term" value="F:oxidoreductase activity, acting on paired donors, with incorporation or reduction of molecular oxygen, NAD(P)H as one donor, and incorporation of one atom of oxygen"/>
    <property type="evidence" value="ECO:0007669"/>
    <property type="project" value="UniProtKB-ARBA"/>
</dbReference>
<dbReference type="RefSeq" id="WP_059632097.1">
    <property type="nucleotide sequence ID" value="NZ_LOTK01000051.1"/>
</dbReference>
<dbReference type="SUPFAM" id="SSF51905">
    <property type="entry name" value="FAD/NAD(P)-binding domain"/>
    <property type="match status" value="1"/>
</dbReference>
<proteinExistence type="predicted"/>
<dbReference type="GO" id="GO:0071949">
    <property type="term" value="F:FAD binding"/>
    <property type="evidence" value="ECO:0007669"/>
    <property type="project" value="InterPro"/>
</dbReference>
<dbReference type="InterPro" id="IPR036188">
    <property type="entry name" value="FAD/NAD-bd_sf"/>
</dbReference>
<comment type="cofactor">
    <cofactor evidence="1">
        <name>FAD</name>
        <dbReference type="ChEBI" id="CHEBI:57692"/>
    </cofactor>
</comment>
<comment type="caution">
    <text evidence="5">The sequence shown here is derived from an EMBL/GenBank/DDBJ whole genome shotgun (WGS) entry which is preliminary data.</text>
</comment>
<keyword evidence="2" id="KW-0285">Flavoprotein</keyword>
<dbReference type="Pfam" id="PF01494">
    <property type="entry name" value="FAD_binding_3"/>
    <property type="match status" value="1"/>
</dbReference>
<evidence type="ECO:0000256" key="3">
    <source>
        <dbReference type="ARBA" id="ARBA00022827"/>
    </source>
</evidence>
<dbReference type="Gene3D" id="3.50.50.60">
    <property type="entry name" value="FAD/NAD(P)-binding domain"/>
    <property type="match status" value="1"/>
</dbReference>
<name>A0A102LHJ9_9BURK</name>
<evidence type="ECO:0000259" key="4">
    <source>
        <dbReference type="Pfam" id="PF01494"/>
    </source>
</evidence>
<organism evidence="5 6">
    <name type="scientific">Burkholderia ubonensis</name>
    <dbReference type="NCBI Taxonomy" id="101571"/>
    <lineage>
        <taxon>Bacteria</taxon>
        <taxon>Pseudomonadati</taxon>
        <taxon>Pseudomonadota</taxon>
        <taxon>Betaproteobacteria</taxon>
        <taxon>Burkholderiales</taxon>
        <taxon>Burkholderiaceae</taxon>
        <taxon>Burkholderia</taxon>
        <taxon>Burkholderia cepacia complex</taxon>
    </lineage>
</organism>
<sequence length="480" mass="53293">MSTPETDVVIVGAGPVGLLCAYLGRLCNLRTLVVDKSAAPLQVGRADALNARTLQLLEVVDLFDDLYPKGKPCNTSSVWAGGKFVSRQSTWWEALEGCFHKHFLMLGQSFVEQLLDQKLKDVDAAVRRNTSVTDIKVADDGCTTTLSTGETIKSRFVIGADGSRSFVRDLFEVPFEVTRPQLTWAVLDGVIETDFVKVPEIIVFQAETSDVAWIPREGNLDRFYVRMDTKEFTVEQAVAKINRAMQPHALRFKDLVWFSQFSVKESVAEHYAIADRVFLAGDACHIHSVNGGQGLNTGLADAFNIMWKMSMVLGSGAPAALLRTYEQERKPVAMGVVETSSQLVRSTKYSETGTHADDYVKIVEKRAGYITGMGIRYGEHELHGKRLLDFMVRNDGEQADTRIYSLLDYRFFTLLVFGDCNATLGLPAFVKVIRIRDETSPYANRMILVRPDSYIAASSSLSDASPITAYFDSMLSRAEA</sequence>
<feature type="domain" description="FAD-binding" evidence="4">
    <location>
        <begin position="5"/>
        <end position="339"/>
    </location>
</feature>
<dbReference type="InterPro" id="IPR002938">
    <property type="entry name" value="FAD-bd"/>
</dbReference>
<evidence type="ECO:0000313" key="6">
    <source>
        <dbReference type="Proteomes" id="UP000065521"/>
    </source>
</evidence>
<dbReference type="PANTHER" id="PTHR43004">
    <property type="entry name" value="TRK SYSTEM POTASSIUM UPTAKE PROTEIN"/>
    <property type="match status" value="1"/>
</dbReference>
<keyword evidence="3" id="KW-0274">FAD</keyword>
<evidence type="ECO:0000313" key="5">
    <source>
        <dbReference type="EMBL" id="KUZ93696.1"/>
    </source>
</evidence>
<protein>
    <recommendedName>
        <fullName evidence="4">FAD-binding domain-containing protein</fullName>
    </recommendedName>
</protein>
<evidence type="ECO:0000256" key="1">
    <source>
        <dbReference type="ARBA" id="ARBA00001974"/>
    </source>
</evidence>
<dbReference type="EMBL" id="LOTN01000016">
    <property type="protein sequence ID" value="KUZ93696.1"/>
    <property type="molecule type" value="Genomic_DNA"/>
</dbReference>
<dbReference type="SUPFAM" id="SSF54373">
    <property type="entry name" value="FAD-linked reductases, C-terminal domain"/>
    <property type="match status" value="1"/>
</dbReference>
<dbReference type="NCBIfam" id="NF005531">
    <property type="entry name" value="PRK07190.1"/>
    <property type="match status" value="1"/>
</dbReference>
<evidence type="ECO:0000256" key="2">
    <source>
        <dbReference type="ARBA" id="ARBA00022630"/>
    </source>
</evidence>
<reference evidence="5 6" key="1">
    <citation type="submission" date="2015-11" db="EMBL/GenBank/DDBJ databases">
        <title>Expanding the genomic diversity of Burkholderia species for the development of highly accurate diagnostics.</title>
        <authorList>
            <person name="Sahl J."/>
            <person name="Keim P."/>
            <person name="Wagner D."/>
        </authorList>
    </citation>
    <scope>NUCLEOTIDE SEQUENCE [LARGE SCALE GENOMIC DNA]</scope>
    <source>
        <strain evidence="5 6">RF32-BP4</strain>
    </source>
</reference>
<gene>
    <name evidence="5" type="ORF">WI38_08895</name>
</gene>
<dbReference type="InterPro" id="IPR050641">
    <property type="entry name" value="RIFMO-like"/>
</dbReference>
<dbReference type="PANTHER" id="PTHR43004:SF19">
    <property type="entry name" value="BINDING MONOOXYGENASE, PUTATIVE (JCVI)-RELATED"/>
    <property type="match status" value="1"/>
</dbReference>
<dbReference type="AlphaFoldDB" id="A0A102LHJ9"/>